<dbReference type="SUPFAM" id="SSF53098">
    <property type="entry name" value="Ribonuclease H-like"/>
    <property type="match status" value="1"/>
</dbReference>
<dbReference type="InterPro" id="IPR052035">
    <property type="entry name" value="ZnF_BED_domain_contain"/>
</dbReference>
<evidence type="ECO:0000313" key="7">
    <source>
        <dbReference type="EMBL" id="SCO92618.1"/>
    </source>
</evidence>
<keyword evidence="3" id="KW-0863">Zinc-finger</keyword>
<dbReference type="EMBL" id="FMJY01000012">
    <property type="protein sequence ID" value="SCO92618.1"/>
    <property type="molecule type" value="Genomic_DNA"/>
</dbReference>
<dbReference type="PANTHER" id="PTHR46481:SF10">
    <property type="entry name" value="ZINC FINGER BED DOMAIN-CONTAINING PROTEIN 39"/>
    <property type="match status" value="1"/>
</dbReference>
<dbReference type="PANTHER" id="PTHR46481">
    <property type="entry name" value="ZINC FINGER BED DOMAIN-CONTAINING PROTEIN 4"/>
    <property type="match status" value="1"/>
</dbReference>
<protein>
    <submittedName>
        <fullName evidence="7">Uncharacterized protein</fullName>
    </submittedName>
</protein>
<dbReference type="GO" id="GO:0005634">
    <property type="term" value="C:nucleus"/>
    <property type="evidence" value="ECO:0007669"/>
    <property type="project" value="UniProtKB-SubCell"/>
</dbReference>
<comment type="subcellular location">
    <subcellularLocation>
        <location evidence="1">Nucleus</location>
    </subcellularLocation>
</comment>
<name>A0A2H3TVH8_FUSOX</name>
<proteinExistence type="predicted"/>
<keyword evidence="4" id="KW-0862">Zinc</keyword>
<dbReference type="GO" id="GO:0008270">
    <property type="term" value="F:zinc ion binding"/>
    <property type="evidence" value="ECO:0007669"/>
    <property type="project" value="UniProtKB-KW"/>
</dbReference>
<evidence type="ECO:0000256" key="6">
    <source>
        <dbReference type="SAM" id="MobiDB-lite"/>
    </source>
</evidence>
<dbReference type="OrthoDB" id="5245157at2759"/>
<accession>A0A2H3TVH8</accession>
<evidence type="ECO:0000256" key="1">
    <source>
        <dbReference type="ARBA" id="ARBA00004123"/>
    </source>
</evidence>
<dbReference type="InterPro" id="IPR012337">
    <property type="entry name" value="RNaseH-like_sf"/>
</dbReference>
<evidence type="ECO:0000256" key="3">
    <source>
        <dbReference type="ARBA" id="ARBA00022771"/>
    </source>
</evidence>
<organism evidence="7 8">
    <name type="scientific">Fusarium oxysporum</name>
    <name type="common">Fusarium vascular wilt</name>
    <dbReference type="NCBI Taxonomy" id="5507"/>
    <lineage>
        <taxon>Eukaryota</taxon>
        <taxon>Fungi</taxon>
        <taxon>Dikarya</taxon>
        <taxon>Ascomycota</taxon>
        <taxon>Pezizomycotina</taxon>
        <taxon>Sordariomycetes</taxon>
        <taxon>Hypocreomycetidae</taxon>
        <taxon>Hypocreales</taxon>
        <taxon>Nectriaceae</taxon>
        <taxon>Fusarium</taxon>
        <taxon>Fusarium oxysporum species complex</taxon>
    </lineage>
</organism>
<evidence type="ECO:0000256" key="5">
    <source>
        <dbReference type="ARBA" id="ARBA00023242"/>
    </source>
</evidence>
<keyword evidence="2" id="KW-0479">Metal-binding</keyword>
<reference evidence="8" key="1">
    <citation type="submission" date="2016-09" db="EMBL/GenBank/DDBJ databases">
        <authorList>
            <person name="Guldener U."/>
        </authorList>
    </citation>
    <scope>NUCLEOTIDE SEQUENCE [LARGE SCALE GENOMIC DNA]</scope>
    <source>
        <strain evidence="8">V64-1</strain>
    </source>
</reference>
<evidence type="ECO:0000313" key="8">
    <source>
        <dbReference type="Proteomes" id="UP000219369"/>
    </source>
</evidence>
<feature type="compositionally biased region" description="Basic and acidic residues" evidence="6">
    <location>
        <begin position="128"/>
        <end position="139"/>
    </location>
</feature>
<gene>
    <name evidence="7" type="ORF">FRV6_16746</name>
</gene>
<dbReference type="VEuPathDB" id="FungiDB:HZS61_011545"/>
<keyword evidence="5" id="KW-0539">Nucleus</keyword>
<feature type="region of interest" description="Disordered" evidence="6">
    <location>
        <begin position="108"/>
        <end position="139"/>
    </location>
</feature>
<evidence type="ECO:0000256" key="2">
    <source>
        <dbReference type="ARBA" id="ARBA00022723"/>
    </source>
</evidence>
<dbReference type="AlphaFoldDB" id="A0A2H3TVH8"/>
<dbReference type="Proteomes" id="UP000219369">
    <property type="component" value="Unassembled WGS sequence"/>
</dbReference>
<sequence>MIDWDDNASVSTDAVSQASSSSSSLFTFQADRHSTAISRLGRAQSVADQLQDLAHQDSTADLAELHKIFEGKETFVLETSTKRPKKRSKLTRGRSGARNHLRRDHCLLLKAGGDGGDGETTSESIESEPPRKRQRTLEDSFKNKPVVSKAIDKVFREALLGWIASADLPFTAVEHPDFINLLRHLNAKLVNELLPQSGDTIKAWMKLEYGAMKEELKCQLALSPYKKLVTFELWTSPYSYALLGVNPHFADLTGKLCSELLSLKHVYGAHTGDNIGVLLRAVIADFEISDTLGYTVSDNAKNNDDAVTKLLELTLPDEEPAPRRLRCGNHIINLSATTFQRWQAPQDPRTPPRRL</sequence>
<evidence type="ECO:0000256" key="4">
    <source>
        <dbReference type="ARBA" id="ARBA00022833"/>
    </source>
</evidence>